<protein>
    <submittedName>
        <fullName evidence="1">Uncharacterized protein</fullName>
    </submittedName>
</protein>
<name>A0A1X7M697_9BURK</name>
<dbReference type="STRING" id="1515439.SAMN06265784_11871"/>
<organism evidence="1 2">
    <name type="scientific">Paraburkholderia susongensis</name>
    <dbReference type="NCBI Taxonomy" id="1515439"/>
    <lineage>
        <taxon>Bacteria</taxon>
        <taxon>Pseudomonadati</taxon>
        <taxon>Pseudomonadota</taxon>
        <taxon>Betaproteobacteria</taxon>
        <taxon>Burkholderiales</taxon>
        <taxon>Burkholderiaceae</taxon>
        <taxon>Paraburkholderia</taxon>
    </lineage>
</organism>
<reference evidence="2" key="1">
    <citation type="submission" date="2017-04" db="EMBL/GenBank/DDBJ databases">
        <authorList>
            <person name="Varghese N."/>
            <person name="Submissions S."/>
        </authorList>
    </citation>
    <scope>NUCLEOTIDE SEQUENCE [LARGE SCALE GENOMIC DNA]</scope>
    <source>
        <strain evidence="2">LMG 29540</strain>
    </source>
</reference>
<evidence type="ECO:0000313" key="2">
    <source>
        <dbReference type="Proteomes" id="UP000193228"/>
    </source>
</evidence>
<accession>A0A1X7M697</accession>
<dbReference type="AlphaFoldDB" id="A0A1X7M697"/>
<dbReference type="EMBL" id="FXAT01000018">
    <property type="protein sequence ID" value="SMG60919.1"/>
    <property type="molecule type" value="Genomic_DNA"/>
</dbReference>
<evidence type="ECO:0000313" key="1">
    <source>
        <dbReference type="EMBL" id="SMG60919.1"/>
    </source>
</evidence>
<keyword evidence="2" id="KW-1185">Reference proteome</keyword>
<dbReference type="Proteomes" id="UP000193228">
    <property type="component" value="Unassembled WGS sequence"/>
</dbReference>
<sequence length="39" mass="4413">MGKRSAFRRSLPRVPLKSAADLQQGVRRTSEVRIIAFTL</sequence>
<gene>
    <name evidence="1" type="ORF">SAMN06265784_11871</name>
</gene>
<proteinExistence type="predicted"/>